<keyword evidence="6" id="KW-0408">Iron</keyword>
<dbReference type="InterPro" id="IPR016171">
    <property type="entry name" value="Vanillyl_alc_oxidase_C-sub2"/>
</dbReference>
<dbReference type="SUPFAM" id="SSF46548">
    <property type="entry name" value="alpha-helical ferredoxin"/>
    <property type="match status" value="1"/>
</dbReference>
<dbReference type="InterPro" id="IPR036318">
    <property type="entry name" value="FAD-bd_PCMH-like_sf"/>
</dbReference>
<dbReference type="Gene3D" id="3.30.465.10">
    <property type="match status" value="1"/>
</dbReference>
<dbReference type="Proteomes" id="UP001597163">
    <property type="component" value="Unassembled WGS sequence"/>
</dbReference>
<dbReference type="PANTHER" id="PTHR11748:SF119">
    <property type="entry name" value="D-2-HYDROXYGLUTARATE DEHYDROGENASE"/>
    <property type="match status" value="1"/>
</dbReference>
<dbReference type="Pfam" id="PF02913">
    <property type="entry name" value="FAD-oxidase_C"/>
    <property type="match status" value="1"/>
</dbReference>
<evidence type="ECO:0000256" key="4">
    <source>
        <dbReference type="ARBA" id="ARBA00022827"/>
    </source>
</evidence>
<keyword evidence="3" id="KW-0479">Metal-binding</keyword>
<evidence type="ECO:0000256" key="3">
    <source>
        <dbReference type="ARBA" id="ARBA00022723"/>
    </source>
</evidence>
<dbReference type="PROSITE" id="PS51379">
    <property type="entry name" value="4FE4S_FER_2"/>
    <property type="match status" value="1"/>
</dbReference>
<evidence type="ECO:0000256" key="5">
    <source>
        <dbReference type="ARBA" id="ARBA00023002"/>
    </source>
</evidence>
<gene>
    <name evidence="10" type="ORF">ACFQ2E_12295</name>
</gene>
<feature type="domain" description="4Fe-4S ferredoxin-type" evidence="8">
    <location>
        <begin position="621"/>
        <end position="652"/>
    </location>
</feature>
<dbReference type="Pfam" id="PF13534">
    <property type="entry name" value="Fer4_17"/>
    <property type="match status" value="1"/>
</dbReference>
<dbReference type="InterPro" id="IPR009051">
    <property type="entry name" value="Helical_ferredxn"/>
</dbReference>
<dbReference type="InterPro" id="IPR006094">
    <property type="entry name" value="Oxid_FAD_bind_N"/>
</dbReference>
<dbReference type="SUPFAM" id="SSF56176">
    <property type="entry name" value="FAD-binding/transporter-associated domain-like"/>
    <property type="match status" value="1"/>
</dbReference>
<organism evidence="10 11">
    <name type="scientific">Hwangdonia seohaensis</name>
    <dbReference type="NCBI Taxonomy" id="1240727"/>
    <lineage>
        <taxon>Bacteria</taxon>
        <taxon>Pseudomonadati</taxon>
        <taxon>Bacteroidota</taxon>
        <taxon>Flavobacteriia</taxon>
        <taxon>Flavobacteriales</taxon>
        <taxon>Flavobacteriaceae</taxon>
        <taxon>Hwangdonia</taxon>
    </lineage>
</organism>
<keyword evidence="7" id="KW-0411">Iron-sulfur</keyword>
<dbReference type="InterPro" id="IPR016169">
    <property type="entry name" value="FAD-bd_PCMH_sub2"/>
</dbReference>
<dbReference type="PANTHER" id="PTHR11748">
    <property type="entry name" value="D-LACTATE DEHYDROGENASE"/>
    <property type="match status" value="1"/>
</dbReference>
<keyword evidence="11" id="KW-1185">Reference proteome</keyword>
<evidence type="ECO:0000256" key="1">
    <source>
        <dbReference type="ARBA" id="ARBA00001974"/>
    </source>
</evidence>
<evidence type="ECO:0000313" key="10">
    <source>
        <dbReference type="EMBL" id="MFD1163205.1"/>
    </source>
</evidence>
<dbReference type="RefSeq" id="WP_311940415.1">
    <property type="nucleotide sequence ID" value="NZ_JAVSCK010000003.1"/>
</dbReference>
<keyword evidence="5" id="KW-0560">Oxidoreductase</keyword>
<name>A0ABW3RDL6_9FLAO</name>
<keyword evidence="4" id="KW-0274">FAD</keyword>
<dbReference type="Pfam" id="PF01565">
    <property type="entry name" value="FAD_binding_4"/>
    <property type="match status" value="1"/>
</dbReference>
<dbReference type="EMBL" id="JBHTLJ010000003">
    <property type="protein sequence ID" value="MFD1163205.1"/>
    <property type="molecule type" value="Genomic_DNA"/>
</dbReference>
<dbReference type="InterPro" id="IPR004113">
    <property type="entry name" value="FAD-bd_oxidored_4_C"/>
</dbReference>
<dbReference type="PROSITE" id="PS00198">
    <property type="entry name" value="4FE4S_FER_1"/>
    <property type="match status" value="1"/>
</dbReference>
<dbReference type="InterPro" id="IPR016166">
    <property type="entry name" value="FAD-bd_PCMH"/>
</dbReference>
<dbReference type="InterPro" id="IPR017900">
    <property type="entry name" value="4Fe4S_Fe_S_CS"/>
</dbReference>
<dbReference type="InterPro" id="IPR017896">
    <property type="entry name" value="4Fe4S_Fe-S-bd"/>
</dbReference>
<reference evidence="11" key="1">
    <citation type="journal article" date="2019" name="Int. J. Syst. Evol. Microbiol.">
        <title>The Global Catalogue of Microorganisms (GCM) 10K type strain sequencing project: providing services to taxonomists for standard genome sequencing and annotation.</title>
        <authorList>
            <consortium name="The Broad Institute Genomics Platform"/>
            <consortium name="The Broad Institute Genome Sequencing Center for Infectious Disease"/>
            <person name="Wu L."/>
            <person name="Ma J."/>
        </authorList>
    </citation>
    <scope>NUCLEOTIDE SEQUENCE [LARGE SCALE GENOMIC DNA]</scope>
    <source>
        <strain evidence="11">CCUG 63246</strain>
    </source>
</reference>
<dbReference type="Gene3D" id="1.10.1060.10">
    <property type="entry name" value="Alpha-helical ferredoxin"/>
    <property type="match status" value="1"/>
</dbReference>
<evidence type="ECO:0000256" key="6">
    <source>
        <dbReference type="ARBA" id="ARBA00023004"/>
    </source>
</evidence>
<dbReference type="InterPro" id="IPR016164">
    <property type="entry name" value="FAD-linked_Oxase-like_C"/>
</dbReference>
<protein>
    <submittedName>
        <fullName evidence="10">FAD-binding and (Fe-S)-binding domain-containing protein</fullName>
    </submittedName>
</protein>
<evidence type="ECO:0000313" key="11">
    <source>
        <dbReference type="Proteomes" id="UP001597163"/>
    </source>
</evidence>
<proteinExistence type="predicted"/>
<evidence type="ECO:0000259" key="8">
    <source>
        <dbReference type="PROSITE" id="PS51379"/>
    </source>
</evidence>
<dbReference type="PROSITE" id="PS51387">
    <property type="entry name" value="FAD_PCMH"/>
    <property type="match status" value="1"/>
</dbReference>
<sequence length="977" mass="108835">MNIETSTAKDFNALSTILEGELFTDALHKTIYATDASVYRKLPLGVAYPKSNQDLKALIEFATINKITLIPRAAGTSLAGQCVGDGLVVDLSKHFTKIVSFDEQNKTITVQPGVIRDELNNFLKPYGLFFGPNTSTSNRCMIGGMVGNNSSGTTSIKYGVTRDKVLRLKTILSDGSEVIFEDLNTEEFLLKTKGKSLESSIYKTLHHELSNTDNQLEIKNEFPKPSIHRRNNGYAVDELLKSKIFGGDESQINLSKLMAGSEGTLAFTTEITLKLDDVPPSKNIMVAAHFHSIEASMKAVVIAMKHNLYTCELMDKTILDCTKNNREQIKNRFFVEDDPKAILMLEICTDNDADSNALADALISDLQKNKLGYAFPKLIGNQINQALELRKAGLGLLGNIIGDNKAVACIEDTAVDLKDLPNYIAEFSKMMEDFGQNAVYYAHAGAGELHLRPILNLKKQEDVVLFREITSKTAELVKKYGGSFSGEHGDGIVRAEFIPKMIGEKNYALLKRIKQTFDPNNVFNKGKIIDAFSMDENLRYEVDRVEPDIKTIQDFSDSLGILRAAEKCNGSGDCRKLPDAGGTMCPSYRATKNEKDTTRARANALREFLTHSDKKNKFNHKELYEVFDLCLSCKACASECPSNVDIATLKAEFLYQYHKENGLPLRSKLFGNSTNLNKLGSITPRLTNFLLNTKITKNFLGIASQRSIPKLEAITFFNWYKKNKKRLDTAPCKNGEVYLFIDEFVNYYDVPVGIDAIELLTTLGYKVNITNHKESGRGFISKGMLGKAKKLADFNVRFFKNRIFEDVPLVGLEPSAILTFRDEYVRLADDKEAAKNIAKHTFTVEEFITGELNDGRINSNQFTAEKQVVKIHGHCHQKALSSMESAFKMLSIPKNYTVTIINSGCCGMAGSFGYEKEHYALSMQVGEDTLFPKIRNMVDQTIIVASGTSCRHQIKDGTDKNAKHAISVLRAALLQQN</sequence>
<feature type="domain" description="FAD-binding PCMH-type" evidence="9">
    <location>
        <begin position="39"/>
        <end position="278"/>
    </location>
</feature>
<accession>A0ABW3RDL6</accession>
<evidence type="ECO:0000256" key="7">
    <source>
        <dbReference type="ARBA" id="ARBA00023014"/>
    </source>
</evidence>
<comment type="caution">
    <text evidence="10">The sequence shown here is derived from an EMBL/GenBank/DDBJ whole genome shotgun (WGS) entry which is preliminary data.</text>
</comment>
<dbReference type="SUPFAM" id="SSF55103">
    <property type="entry name" value="FAD-linked oxidases, C-terminal domain"/>
    <property type="match status" value="1"/>
</dbReference>
<evidence type="ECO:0000256" key="2">
    <source>
        <dbReference type="ARBA" id="ARBA00022630"/>
    </source>
</evidence>
<keyword evidence="2" id="KW-0285">Flavoprotein</keyword>
<comment type="cofactor">
    <cofactor evidence="1">
        <name>FAD</name>
        <dbReference type="ChEBI" id="CHEBI:57692"/>
    </cofactor>
</comment>
<dbReference type="Gene3D" id="1.10.45.10">
    <property type="entry name" value="Vanillyl-alcohol Oxidase, Chain A, domain 4"/>
    <property type="match status" value="1"/>
</dbReference>
<dbReference type="Gene3D" id="3.30.70.2740">
    <property type="match status" value="1"/>
</dbReference>
<evidence type="ECO:0000259" key="9">
    <source>
        <dbReference type="PROSITE" id="PS51387"/>
    </source>
</evidence>